<evidence type="ECO:0000313" key="7">
    <source>
        <dbReference type="Proteomes" id="UP000195569"/>
    </source>
</evidence>
<dbReference type="Pfam" id="PF00126">
    <property type="entry name" value="HTH_1"/>
    <property type="match status" value="1"/>
</dbReference>
<evidence type="ECO:0000256" key="2">
    <source>
        <dbReference type="ARBA" id="ARBA00023015"/>
    </source>
</evidence>
<dbReference type="PANTHER" id="PTHR30346:SF17">
    <property type="entry name" value="LYSR FAMILY TRANSCRIPTIONAL REGULATOR"/>
    <property type="match status" value="1"/>
</dbReference>
<dbReference type="Proteomes" id="UP000195569">
    <property type="component" value="Unassembled WGS sequence"/>
</dbReference>
<dbReference type="RefSeq" id="WP_087738484.1">
    <property type="nucleotide sequence ID" value="NZ_CYGY02000068.1"/>
</dbReference>
<dbReference type="SUPFAM" id="SSF46785">
    <property type="entry name" value="Winged helix' DNA-binding domain"/>
    <property type="match status" value="1"/>
</dbReference>
<dbReference type="OrthoDB" id="5292387at2"/>
<evidence type="ECO:0000256" key="3">
    <source>
        <dbReference type="ARBA" id="ARBA00023125"/>
    </source>
</evidence>
<dbReference type="InterPro" id="IPR036388">
    <property type="entry name" value="WH-like_DNA-bd_sf"/>
</dbReference>
<protein>
    <submittedName>
        <fullName evidence="6">Uncharacterized HTH-type transcriptional regulator YnfL</fullName>
    </submittedName>
</protein>
<dbReference type="InterPro" id="IPR000847">
    <property type="entry name" value="LysR_HTH_N"/>
</dbReference>
<sequence>MELRHFRYFVAVAEELSFTKAARRLHISQPPLSQHIQDLERELGAVLFDRNRGHVSLTEAGSLFLAEARIVLGQAAHAVDVAKRAGRGEVGVLRVGFTATAPFTRQFSRVVQAYRRQLPHVRLALKFSTTEPILEALRMSELDIGLIRPPTGAVLPDNITRIPVLRDRLMVALHASHPLAQSGGPVAILDLADEPFVLRPDGVGAGFYEQVYTLCNDAGFTPHVEQEANEAATILGLIAAGLGVTILPASLQAIAVNDVVWRELVTSGDTISVLYLVFRSDEGNTFQRSCFVELMQEFSETCQDAARRQTIEAKV</sequence>
<evidence type="ECO:0000256" key="4">
    <source>
        <dbReference type="ARBA" id="ARBA00023163"/>
    </source>
</evidence>
<dbReference type="InterPro" id="IPR005119">
    <property type="entry name" value="LysR_subst-bd"/>
</dbReference>
<evidence type="ECO:0000313" key="6">
    <source>
        <dbReference type="EMBL" id="SIT49307.1"/>
    </source>
</evidence>
<proteinExistence type="inferred from homology"/>
<dbReference type="PRINTS" id="PR00039">
    <property type="entry name" value="HTHLYSR"/>
</dbReference>
<feature type="domain" description="HTH lysR-type" evidence="5">
    <location>
        <begin position="1"/>
        <end position="58"/>
    </location>
</feature>
<comment type="similarity">
    <text evidence="1">Belongs to the LysR transcriptional regulatory family.</text>
</comment>
<dbReference type="FunFam" id="1.10.10.10:FF:000001">
    <property type="entry name" value="LysR family transcriptional regulator"/>
    <property type="match status" value="1"/>
</dbReference>
<dbReference type="GO" id="GO:0003677">
    <property type="term" value="F:DNA binding"/>
    <property type="evidence" value="ECO:0007669"/>
    <property type="project" value="UniProtKB-KW"/>
</dbReference>
<dbReference type="Pfam" id="PF03466">
    <property type="entry name" value="LysR_substrate"/>
    <property type="match status" value="1"/>
</dbReference>
<dbReference type="GO" id="GO:0003700">
    <property type="term" value="F:DNA-binding transcription factor activity"/>
    <property type="evidence" value="ECO:0007669"/>
    <property type="project" value="InterPro"/>
</dbReference>
<organism evidence="6 7">
    <name type="scientific">Paraburkholderia piptadeniae</name>
    <dbReference type="NCBI Taxonomy" id="1701573"/>
    <lineage>
        <taxon>Bacteria</taxon>
        <taxon>Pseudomonadati</taxon>
        <taxon>Pseudomonadota</taxon>
        <taxon>Betaproteobacteria</taxon>
        <taxon>Burkholderiales</taxon>
        <taxon>Burkholderiaceae</taxon>
        <taxon>Paraburkholderia</taxon>
    </lineage>
</organism>
<comment type="caution">
    <text evidence="6">The sequence shown here is derived from an EMBL/GenBank/DDBJ whole genome shotgun (WGS) entry which is preliminary data.</text>
</comment>
<dbReference type="Gene3D" id="1.10.10.10">
    <property type="entry name" value="Winged helix-like DNA-binding domain superfamily/Winged helix DNA-binding domain"/>
    <property type="match status" value="1"/>
</dbReference>
<name>A0A1N7SQU2_9BURK</name>
<accession>A0A1N7SQU2</accession>
<keyword evidence="7" id="KW-1185">Reference proteome</keyword>
<keyword evidence="3" id="KW-0238">DNA-binding</keyword>
<reference evidence="6" key="1">
    <citation type="submission" date="2016-12" db="EMBL/GenBank/DDBJ databases">
        <authorList>
            <person name="Moulin L."/>
        </authorList>
    </citation>
    <scope>NUCLEOTIDE SEQUENCE [LARGE SCALE GENOMIC DNA]</scope>
    <source>
        <strain evidence="6">STM 7183</strain>
    </source>
</reference>
<dbReference type="SUPFAM" id="SSF53850">
    <property type="entry name" value="Periplasmic binding protein-like II"/>
    <property type="match status" value="1"/>
</dbReference>
<dbReference type="Gene3D" id="3.40.190.10">
    <property type="entry name" value="Periplasmic binding protein-like II"/>
    <property type="match status" value="2"/>
</dbReference>
<keyword evidence="2" id="KW-0805">Transcription regulation</keyword>
<dbReference type="PANTHER" id="PTHR30346">
    <property type="entry name" value="TRANSCRIPTIONAL DUAL REGULATOR HCAR-RELATED"/>
    <property type="match status" value="1"/>
</dbReference>
<dbReference type="InterPro" id="IPR036390">
    <property type="entry name" value="WH_DNA-bd_sf"/>
</dbReference>
<gene>
    <name evidence="6" type="primary">ynfL</name>
    <name evidence="6" type="ORF">BN2476_680067</name>
</gene>
<dbReference type="CDD" id="cd08414">
    <property type="entry name" value="PBP2_LTTR_aromatics_like"/>
    <property type="match status" value="1"/>
</dbReference>
<evidence type="ECO:0000259" key="5">
    <source>
        <dbReference type="PROSITE" id="PS50931"/>
    </source>
</evidence>
<dbReference type="EMBL" id="CYGY02000068">
    <property type="protein sequence ID" value="SIT49307.1"/>
    <property type="molecule type" value="Genomic_DNA"/>
</dbReference>
<dbReference type="GO" id="GO:0032993">
    <property type="term" value="C:protein-DNA complex"/>
    <property type="evidence" value="ECO:0007669"/>
    <property type="project" value="TreeGrafter"/>
</dbReference>
<evidence type="ECO:0000256" key="1">
    <source>
        <dbReference type="ARBA" id="ARBA00009437"/>
    </source>
</evidence>
<keyword evidence="4" id="KW-0804">Transcription</keyword>
<dbReference type="AlphaFoldDB" id="A0A1N7SQU2"/>
<dbReference type="PROSITE" id="PS50931">
    <property type="entry name" value="HTH_LYSR"/>
    <property type="match status" value="1"/>
</dbReference>